<keyword evidence="18" id="KW-1185">Reference proteome</keyword>
<dbReference type="FunFam" id="1.10.420.10:FF:000001">
    <property type="entry name" value="Peroxidase"/>
    <property type="match status" value="1"/>
</dbReference>
<dbReference type="Pfam" id="PF00141">
    <property type="entry name" value="peroxidase"/>
    <property type="match status" value="1"/>
</dbReference>
<dbReference type="InterPro" id="IPR019794">
    <property type="entry name" value="Peroxidases_AS"/>
</dbReference>
<protein>
    <recommendedName>
        <fullName evidence="16">Plant heme peroxidase family profile domain-containing protein</fullName>
    </recommendedName>
</protein>
<feature type="domain" description="Plant heme peroxidase family profile" evidence="16">
    <location>
        <begin position="139"/>
        <end position="431"/>
    </location>
</feature>
<evidence type="ECO:0000256" key="11">
    <source>
        <dbReference type="PIRSR" id="PIRSR600823-3"/>
    </source>
</evidence>
<feature type="signal peptide" evidence="15">
    <location>
        <begin position="1"/>
        <end position="21"/>
    </location>
</feature>
<feature type="binding site" evidence="11">
    <location>
        <position position="181"/>
    </location>
    <ligand>
        <name>Ca(2+)</name>
        <dbReference type="ChEBI" id="CHEBI:29108"/>
        <label>1</label>
    </ligand>
</feature>
<evidence type="ECO:0000256" key="10">
    <source>
        <dbReference type="PIRSR" id="PIRSR600823-2"/>
    </source>
</evidence>
<gene>
    <name evidence="17" type="ORF">GOP47_0006446</name>
</gene>
<evidence type="ECO:0000259" key="16">
    <source>
        <dbReference type="PROSITE" id="PS50873"/>
    </source>
</evidence>
<evidence type="ECO:0000313" key="17">
    <source>
        <dbReference type="EMBL" id="KAI5078775.1"/>
    </source>
</evidence>
<feature type="disulfide bond" evidence="13">
    <location>
        <begin position="312"/>
        <end position="339"/>
    </location>
</feature>
<keyword evidence="6" id="KW-0560">Oxidoreductase</keyword>
<dbReference type="InterPro" id="IPR000823">
    <property type="entry name" value="Peroxidase_pln"/>
</dbReference>
<dbReference type="Gene3D" id="1.10.520.10">
    <property type="match status" value="1"/>
</dbReference>
<evidence type="ECO:0000256" key="7">
    <source>
        <dbReference type="ARBA" id="ARBA00023004"/>
    </source>
</evidence>
<feature type="binding site" evidence="11">
    <location>
        <position position="190"/>
    </location>
    <ligand>
        <name>Ca(2+)</name>
        <dbReference type="ChEBI" id="CHEBI:29108"/>
        <label>1</label>
    </ligand>
</feature>
<feature type="active site" description="Proton acceptor" evidence="9">
    <location>
        <position position="180"/>
    </location>
</feature>
<feature type="binding site" evidence="11">
    <location>
        <position position="188"/>
    </location>
    <ligand>
        <name>Ca(2+)</name>
        <dbReference type="ChEBI" id="CHEBI:29108"/>
        <label>1</label>
    </ligand>
</feature>
<evidence type="ECO:0000256" key="2">
    <source>
        <dbReference type="ARBA" id="ARBA00006873"/>
    </source>
</evidence>
<dbReference type="PROSITE" id="PS00435">
    <property type="entry name" value="PEROXIDASE_1"/>
    <property type="match status" value="1"/>
</dbReference>
<evidence type="ECO:0000256" key="5">
    <source>
        <dbReference type="ARBA" id="ARBA00022723"/>
    </source>
</evidence>
<comment type="cofactor">
    <cofactor evidence="11">
        <name>heme b</name>
        <dbReference type="ChEBI" id="CHEBI:60344"/>
    </cofactor>
    <text evidence="11">Binds 1 heme b (iron(II)-protoporphyrin IX) group per subunit.</text>
</comment>
<feature type="binding site" evidence="11">
    <location>
        <position position="202"/>
    </location>
    <ligand>
        <name>Ca(2+)</name>
        <dbReference type="ChEBI" id="CHEBI:29108"/>
        <label>1</label>
    </ligand>
</feature>
<dbReference type="AlphaFoldDB" id="A0A9D4ZN19"/>
<proteinExistence type="inferred from homology"/>
<evidence type="ECO:0000256" key="1">
    <source>
        <dbReference type="ARBA" id="ARBA00000189"/>
    </source>
</evidence>
<feature type="region of interest" description="Disordered" evidence="14">
    <location>
        <begin position="68"/>
        <end position="98"/>
    </location>
</feature>
<dbReference type="Gene3D" id="1.10.420.10">
    <property type="entry name" value="Peroxidase, domain 2"/>
    <property type="match status" value="1"/>
</dbReference>
<dbReference type="CDD" id="cd00693">
    <property type="entry name" value="secretory_peroxidase"/>
    <property type="match status" value="1"/>
</dbReference>
<comment type="catalytic activity">
    <reaction evidence="1">
        <text>2 a phenolic donor + H2O2 = 2 a phenolic radical donor + 2 H2O</text>
        <dbReference type="Rhea" id="RHEA:56136"/>
        <dbReference type="ChEBI" id="CHEBI:15377"/>
        <dbReference type="ChEBI" id="CHEBI:16240"/>
        <dbReference type="ChEBI" id="CHEBI:139520"/>
        <dbReference type="ChEBI" id="CHEBI:139521"/>
        <dbReference type="EC" id="1.11.1.7"/>
    </reaction>
</comment>
<evidence type="ECO:0000256" key="15">
    <source>
        <dbReference type="SAM" id="SignalP"/>
    </source>
</evidence>
<feature type="binding site" evidence="11">
    <location>
        <position position="350"/>
    </location>
    <ligand>
        <name>Ca(2+)</name>
        <dbReference type="ChEBI" id="CHEBI:29108"/>
        <label>2</label>
    </ligand>
</feature>
<keyword evidence="11" id="KW-0106">Calcium</keyword>
<comment type="similarity">
    <text evidence="2">Belongs to the peroxidase family. Ascorbate peroxidase subfamily.</text>
</comment>
<organism evidence="17 18">
    <name type="scientific">Adiantum capillus-veneris</name>
    <name type="common">Maidenhair fern</name>
    <dbReference type="NCBI Taxonomy" id="13818"/>
    <lineage>
        <taxon>Eukaryota</taxon>
        <taxon>Viridiplantae</taxon>
        <taxon>Streptophyta</taxon>
        <taxon>Embryophyta</taxon>
        <taxon>Tracheophyta</taxon>
        <taxon>Polypodiopsida</taxon>
        <taxon>Polypodiidae</taxon>
        <taxon>Polypodiales</taxon>
        <taxon>Pteridineae</taxon>
        <taxon>Pteridaceae</taxon>
        <taxon>Vittarioideae</taxon>
        <taxon>Adiantum</taxon>
    </lineage>
</organism>
<dbReference type="InterPro" id="IPR019793">
    <property type="entry name" value="Peroxidases_heam-ligand_BS"/>
</dbReference>
<reference evidence="17" key="1">
    <citation type="submission" date="2021-01" db="EMBL/GenBank/DDBJ databases">
        <title>Adiantum capillus-veneris genome.</title>
        <authorList>
            <person name="Fang Y."/>
            <person name="Liao Q."/>
        </authorList>
    </citation>
    <scope>NUCLEOTIDE SEQUENCE</scope>
    <source>
        <strain evidence="17">H3</strain>
        <tissue evidence="17">Leaf</tissue>
    </source>
</reference>
<dbReference type="GO" id="GO:0046872">
    <property type="term" value="F:metal ion binding"/>
    <property type="evidence" value="ECO:0007669"/>
    <property type="project" value="UniProtKB-KW"/>
</dbReference>
<feature type="disulfide bond" evidence="13">
    <location>
        <begin position="234"/>
        <end position="427"/>
    </location>
</feature>
<dbReference type="PANTHER" id="PTHR31517">
    <property type="match status" value="1"/>
</dbReference>
<feature type="binding site" evidence="11">
    <location>
        <position position="358"/>
    </location>
    <ligand>
        <name>Ca(2+)</name>
        <dbReference type="ChEBI" id="CHEBI:29108"/>
        <label>2</label>
    </ligand>
</feature>
<dbReference type="PROSITE" id="PS50873">
    <property type="entry name" value="PEROXIDASE_4"/>
    <property type="match status" value="1"/>
</dbReference>
<comment type="cofactor">
    <cofactor evidence="11">
        <name>Ca(2+)</name>
        <dbReference type="ChEBI" id="CHEBI:29108"/>
    </cofactor>
    <text evidence="11">Binds 2 calcium ions per subunit.</text>
</comment>
<keyword evidence="5 11" id="KW-0479">Metal-binding</keyword>
<dbReference type="OrthoDB" id="2113341at2759"/>
<accession>A0A9D4ZN19</accession>
<evidence type="ECO:0000256" key="4">
    <source>
        <dbReference type="ARBA" id="ARBA00022617"/>
    </source>
</evidence>
<dbReference type="PRINTS" id="PR00461">
    <property type="entry name" value="PLPEROXIDASE"/>
</dbReference>
<dbReference type="PRINTS" id="PR00458">
    <property type="entry name" value="PEROXIDASE"/>
</dbReference>
<dbReference type="SUPFAM" id="SSF48113">
    <property type="entry name" value="Heme-dependent peroxidases"/>
    <property type="match status" value="1"/>
</dbReference>
<feature type="site" description="Transition state stabilizer" evidence="12">
    <location>
        <position position="176"/>
    </location>
</feature>
<evidence type="ECO:0000313" key="18">
    <source>
        <dbReference type="Proteomes" id="UP000886520"/>
    </source>
</evidence>
<evidence type="ECO:0000256" key="14">
    <source>
        <dbReference type="SAM" id="MobiDB-lite"/>
    </source>
</evidence>
<keyword evidence="3" id="KW-0575">Peroxidase</keyword>
<feature type="binding site" evidence="11">
    <location>
        <position position="353"/>
    </location>
    <ligand>
        <name>Ca(2+)</name>
        <dbReference type="ChEBI" id="CHEBI:29108"/>
        <label>2</label>
    </ligand>
</feature>
<sequence length="436" mass="47700">MASFSFLTSLLAALLLYSLNAAILPTSQGLLAAAATARRPHTVPPPPPPPPRRCITRVIHGKPRTLCAPINPPPRKRRVVVPPPKKKVAVPPKKRAVPVKKRVVARPPAPPTKIRRVAPRKAPVIPRPSPAPLRSNGETLTNDYYAHSCPQVESIIRNKVTAWVKKDRSLAASLLRLHFHDCMATGNDASILLKDPKGKSTEMYSVFSKGLRGFEVVDDIKLAVENACPGVVSCADVLTVIARDVTLELHGPFWFVPFGRKDSLTSHINDAAQVPHQESDANTLLKQFTAFGLSFSDLATLTGAHSVGKSHCFSFTRGGAAGANPRMNATYAQALHEKCKRGPWEEVFNDEDTPFLLDLEFYKNLKRGNVLLKSDNSIYVDNNMTSSLVDAFLTQPGMWDAQFAVSMVKLGNVQVLTGRQGEVRRVCSVPNSARHQ</sequence>
<dbReference type="InterPro" id="IPR010255">
    <property type="entry name" value="Haem_peroxidase_sf"/>
</dbReference>
<name>A0A9D4ZN19_ADICA</name>
<feature type="binding site" description="axial binding residue" evidence="11">
    <location>
        <position position="305"/>
    </location>
    <ligand>
        <name>heme b</name>
        <dbReference type="ChEBI" id="CHEBI:60344"/>
    </ligand>
    <ligandPart>
        <name>Fe</name>
        <dbReference type="ChEBI" id="CHEBI:18248"/>
    </ligandPart>
</feature>
<feature type="compositionally biased region" description="Basic residues" evidence="14">
    <location>
        <begin position="74"/>
        <end position="98"/>
    </location>
</feature>
<evidence type="ECO:0000256" key="8">
    <source>
        <dbReference type="ARBA" id="ARBA00023157"/>
    </source>
</evidence>
<keyword evidence="4" id="KW-0349">Heme</keyword>
<evidence type="ECO:0000256" key="9">
    <source>
        <dbReference type="PIRSR" id="PIRSR600823-1"/>
    </source>
</evidence>
<dbReference type="GO" id="GO:0020037">
    <property type="term" value="F:heme binding"/>
    <property type="evidence" value="ECO:0007669"/>
    <property type="project" value="InterPro"/>
</dbReference>
<dbReference type="GO" id="GO:0140825">
    <property type="term" value="F:lactoperoxidase activity"/>
    <property type="evidence" value="ECO:0007669"/>
    <property type="project" value="UniProtKB-EC"/>
</dbReference>
<dbReference type="EMBL" id="JABFUD020000006">
    <property type="protein sequence ID" value="KAI5078775.1"/>
    <property type="molecule type" value="Genomic_DNA"/>
</dbReference>
<evidence type="ECO:0000256" key="13">
    <source>
        <dbReference type="PIRSR" id="PIRSR600823-5"/>
    </source>
</evidence>
<evidence type="ECO:0000256" key="6">
    <source>
        <dbReference type="ARBA" id="ARBA00023002"/>
    </source>
</evidence>
<keyword evidence="8 13" id="KW-1015">Disulfide bond</keyword>
<dbReference type="InterPro" id="IPR033905">
    <property type="entry name" value="Secretory_peroxidase"/>
</dbReference>
<dbReference type="PROSITE" id="PS00436">
    <property type="entry name" value="PEROXIDASE_2"/>
    <property type="match status" value="1"/>
</dbReference>
<feature type="binding site" evidence="10">
    <location>
        <position position="275"/>
    </location>
    <ligand>
        <name>substrate</name>
    </ligand>
</feature>
<keyword evidence="15" id="KW-0732">Signal</keyword>
<evidence type="ECO:0000256" key="12">
    <source>
        <dbReference type="PIRSR" id="PIRSR600823-4"/>
    </source>
</evidence>
<dbReference type="PANTHER" id="PTHR31517:SF51">
    <property type="entry name" value="PEROXIDASE 55"/>
    <property type="match status" value="1"/>
</dbReference>
<evidence type="ECO:0000256" key="3">
    <source>
        <dbReference type="ARBA" id="ARBA00022559"/>
    </source>
</evidence>
<dbReference type="GO" id="GO:0006979">
    <property type="term" value="P:response to oxidative stress"/>
    <property type="evidence" value="ECO:0007669"/>
    <property type="project" value="InterPro"/>
</dbReference>
<dbReference type="InterPro" id="IPR002016">
    <property type="entry name" value="Haem_peroxidase"/>
</dbReference>
<feature type="chain" id="PRO_5038887882" description="Plant heme peroxidase family profile domain-containing protein" evidence="15">
    <location>
        <begin position="22"/>
        <end position="436"/>
    </location>
</feature>
<feature type="binding site" evidence="11">
    <location>
        <position position="186"/>
    </location>
    <ligand>
        <name>Ca(2+)</name>
        <dbReference type="ChEBI" id="CHEBI:29108"/>
        <label>1</label>
    </ligand>
</feature>
<comment type="caution">
    <text evidence="17">The sequence shown here is derived from an EMBL/GenBank/DDBJ whole genome shotgun (WGS) entry which is preliminary data.</text>
</comment>
<feature type="disulfide bond" evidence="13">
    <location>
        <begin position="149"/>
        <end position="228"/>
    </location>
</feature>
<keyword evidence="7 11" id="KW-0408">Iron</keyword>
<dbReference type="GO" id="GO:0042744">
    <property type="term" value="P:hydrogen peroxide catabolic process"/>
    <property type="evidence" value="ECO:0007669"/>
    <property type="project" value="InterPro"/>
</dbReference>
<dbReference type="Proteomes" id="UP000886520">
    <property type="component" value="Chromosome 6"/>
</dbReference>